<dbReference type="GO" id="GO:0008483">
    <property type="term" value="F:transaminase activity"/>
    <property type="evidence" value="ECO:0007669"/>
    <property type="project" value="UniProtKB-KW"/>
</dbReference>
<dbReference type="InterPro" id="IPR004839">
    <property type="entry name" value="Aminotransferase_I/II_large"/>
</dbReference>
<keyword evidence="7" id="KW-0032">Aminotransferase</keyword>
<name>A0A940N0Q3_9PROT</name>
<dbReference type="SMART" id="SM00345">
    <property type="entry name" value="HTH_GNTR"/>
    <property type="match status" value="1"/>
</dbReference>
<gene>
    <name evidence="7" type="ORF">J5Y10_20260</name>
</gene>
<keyword evidence="3" id="KW-0805">Transcription regulation</keyword>
<dbReference type="PANTHER" id="PTHR46577:SF1">
    <property type="entry name" value="HTH-TYPE TRANSCRIPTIONAL REGULATORY PROTEIN GABR"/>
    <property type="match status" value="1"/>
</dbReference>
<accession>A0A940N0Q3</accession>
<dbReference type="GO" id="GO:0030170">
    <property type="term" value="F:pyridoxal phosphate binding"/>
    <property type="evidence" value="ECO:0007669"/>
    <property type="project" value="InterPro"/>
</dbReference>
<dbReference type="CDD" id="cd07377">
    <property type="entry name" value="WHTH_GntR"/>
    <property type="match status" value="1"/>
</dbReference>
<dbReference type="InterPro" id="IPR036388">
    <property type="entry name" value="WH-like_DNA-bd_sf"/>
</dbReference>
<protein>
    <submittedName>
        <fullName evidence="7">PLP-dependent aminotransferase family protein</fullName>
    </submittedName>
</protein>
<dbReference type="InterPro" id="IPR051446">
    <property type="entry name" value="HTH_trans_reg/aminotransferase"/>
</dbReference>
<evidence type="ECO:0000313" key="7">
    <source>
        <dbReference type="EMBL" id="MBP0495128.1"/>
    </source>
</evidence>
<dbReference type="AlphaFoldDB" id="A0A940N0Q3"/>
<evidence type="ECO:0000256" key="2">
    <source>
        <dbReference type="ARBA" id="ARBA00022898"/>
    </source>
</evidence>
<dbReference type="SUPFAM" id="SSF46785">
    <property type="entry name" value="Winged helix' DNA-binding domain"/>
    <property type="match status" value="1"/>
</dbReference>
<comment type="similarity">
    <text evidence="1">In the C-terminal section; belongs to the class-I pyridoxal-phosphate-dependent aminotransferase family.</text>
</comment>
<proteinExistence type="inferred from homology"/>
<evidence type="ECO:0000256" key="3">
    <source>
        <dbReference type="ARBA" id="ARBA00023015"/>
    </source>
</evidence>
<dbReference type="GO" id="GO:0003700">
    <property type="term" value="F:DNA-binding transcription factor activity"/>
    <property type="evidence" value="ECO:0007669"/>
    <property type="project" value="InterPro"/>
</dbReference>
<keyword evidence="7" id="KW-0808">Transferase</keyword>
<dbReference type="Proteomes" id="UP000677537">
    <property type="component" value="Unassembled WGS sequence"/>
</dbReference>
<dbReference type="InterPro" id="IPR015421">
    <property type="entry name" value="PyrdxlP-dep_Trfase_major"/>
</dbReference>
<dbReference type="Gene3D" id="1.10.10.10">
    <property type="entry name" value="Winged helix-like DNA-binding domain superfamily/Winged helix DNA-binding domain"/>
    <property type="match status" value="1"/>
</dbReference>
<dbReference type="Pfam" id="PF00155">
    <property type="entry name" value="Aminotran_1_2"/>
    <property type="match status" value="1"/>
</dbReference>
<dbReference type="GO" id="GO:0003677">
    <property type="term" value="F:DNA binding"/>
    <property type="evidence" value="ECO:0007669"/>
    <property type="project" value="UniProtKB-KW"/>
</dbReference>
<organism evidence="7 8">
    <name type="scientific">Roseomonas indoligenes</name>
    <dbReference type="NCBI Taxonomy" id="2820811"/>
    <lineage>
        <taxon>Bacteria</taxon>
        <taxon>Pseudomonadati</taxon>
        <taxon>Pseudomonadota</taxon>
        <taxon>Alphaproteobacteria</taxon>
        <taxon>Acetobacterales</taxon>
        <taxon>Roseomonadaceae</taxon>
        <taxon>Roseomonas</taxon>
    </lineage>
</organism>
<dbReference type="InterPro" id="IPR015422">
    <property type="entry name" value="PyrdxlP-dep_Trfase_small"/>
</dbReference>
<evidence type="ECO:0000256" key="5">
    <source>
        <dbReference type="ARBA" id="ARBA00023163"/>
    </source>
</evidence>
<evidence type="ECO:0000313" key="8">
    <source>
        <dbReference type="Proteomes" id="UP000677537"/>
    </source>
</evidence>
<dbReference type="CDD" id="cd00609">
    <property type="entry name" value="AAT_like"/>
    <property type="match status" value="1"/>
</dbReference>
<keyword evidence="4" id="KW-0238">DNA-binding</keyword>
<evidence type="ECO:0000256" key="1">
    <source>
        <dbReference type="ARBA" id="ARBA00005384"/>
    </source>
</evidence>
<dbReference type="RefSeq" id="WP_209375922.1">
    <property type="nucleotide sequence ID" value="NZ_JAGIZA010000014.1"/>
</dbReference>
<dbReference type="SUPFAM" id="SSF53383">
    <property type="entry name" value="PLP-dependent transferases"/>
    <property type="match status" value="1"/>
</dbReference>
<reference evidence="7" key="1">
    <citation type="submission" date="2021-03" db="EMBL/GenBank/DDBJ databases">
        <authorList>
            <person name="So Y."/>
        </authorList>
    </citation>
    <scope>NUCLEOTIDE SEQUENCE</scope>
    <source>
        <strain evidence="7">SG15</strain>
    </source>
</reference>
<dbReference type="EMBL" id="JAGIZA010000014">
    <property type="protein sequence ID" value="MBP0495128.1"/>
    <property type="molecule type" value="Genomic_DNA"/>
</dbReference>
<keyword evidence="5" id="KW-0804">Transcription</keyword>
<dbReference type="InterPro" id="IPR015424">
    <property type="entry name" value="PyrdxlP-dep_Trfase"/>
</dbReference>
<sequence>MNAARDERGWVPRIEGVEGPIYLAIAGAIGAGLAEGTLRPGERLPTHRALADALGVDLTTVTRAYAEARRRGLLDARVGRGTFVRSAPAMPRPDGAEGPVDLGMNLPPLPESPDLPALLQEGLSRLLAEGAQDILTYRRGAGTEEERAAGALWLRPVLGAVNPGRVLVCPGAQPALLAVLGQLAGPGDVVLTDALTYPGIRAAAAQLGIRLAGVARDEGGMRPDAVEAACRTLRPKALYIIPTIHNPTTVTMPEERRRALAGTALRLDLPVLEDDAYGLLPGAPLPAIAALAPGITYHVATLSKVLSPALRMAYVVAPGGAAERLGAALRAGVLMASPLLAGLATRWVQDGTAGTLLSAIRRECAARQRVARALLPRGSFDAHPEGLHLWLRLPPRWSRLDFTAHLRRQDGLAVVPSDAFAVEGAAPDAVRLSLGAARGRDALRRAIRAVAAALEEEAAPDFTNVV</sequence>
<dbReference type="PANTHER" id="PTHR46577">
    <property type="entry name" value="HTH-TYPE TRANSCRIPTIONAL REGULATORY PROTEIN GABR"/>
    <property type="match status" value="1"/>
</dbReference>
<evidence type="ECO:0000259" key="6">
    <source>
        <dbReference type="PROSITE" id="PS50949"/>
    </source>
</evidence>
<comment type="caution">
    <text evidence="7">The sequence shown here is derived from an EMBL/GenBank/DDBJ whole genome shotgun (WGS) entry which is preliminary data.</text>
</comment>
<dbReference type="Gene3D" id="3.90.1150.10">
    <property type="entry name" value="Aspartate Aminotransferase, domain 1"/>
    <property type="match status" value="1"/>
</dbReference>
<keyword evidence="8" id="KW-1185">Reference proteome</keyword>
<feature type="domain" description="HTH gntR-type" evidence="6">
    <location>
        <begin position="19"/>
        <end position="87"/>
    </location>
</feature>
<dbReference type="InterPro" id="IPR036390">
    <property type="entry name" value="WH_DNA-bd_sf"/>
</dbReference>
<keyword evidence="2" id="KW-0663">Pyridoxal phosphate</keyword>
<dbReference type="Pfam" id="PF00392">
    <property type="entry name" value="GntR"/>
    <property type="match status" value="1"/>
</dbReference>
<dbReference type="Gene3D" id="3.40.640.10">
    <property type="entry name" value="Type I PLP-dependent aspartate aminotransferase-like (Major domain)"/>
    <property type="match status" value="1"/>
</dbReference>
<evidence type="ECO:0000256" key="4">
    <source>
        <dbReference type="ARBA" id="ARBA00023125"/>
    </source>
</evidence>
<dbReference type="InterPro" id="IPR000524">
    <property type="entry name" value="Tscrpt_reg_HTH_GntR"/>
</dbReference>
<dbReference type="PROSITE" id="PS50949">
    <property type="entry name" value="HTH_GNTR"/>
    <property type="match status" value="1"/>
</dbReference>